<dbReference type="EMBL" id="JANHOG010000067">
    <property type="protein sequence ID" value="KAJ3558759.1"/>
    <property type="molecule type" value="Genomic_DNA"/>
</dbReference>
<reference evidence="1" key="1">
    <citation type="submission" date="2022-07" db="EMBL/GenBank/DDBJ databases">
        <title>Genome Sequence of Phlebia brevispora.</title>
        <authorList>
            <person name="Buettner E."/>
        </authorList>
    </citation>
    <scope>NUCLEOTIDE SEQUENCE</scope>
    <source>
        <strain evidence="1">MPL23</strain>
    </source>
</reference>
<accession>A0ACC1TDA8</accession>
<name>A0ACC1TDA8_9APHY</name>
<comment type="caution">
    <text evidence="1">The sequence shown here is derived from an EMBL/GenBank/DDBJ whole genome shotgun (WGS) entry which is preliminary data.</text>
</comment>
<sequence length="561" mass="62825">MSWSDTFSFMSGPADSTAPAGNTMTMIQTRAIQAMEPRERAIIKPFTLNDRLPNEILGEIFMSFLPDYFPARLRKTYAWVSITRVCRRWYNVAVQLSALWAYIYLPCDDAVVELLLKRAKDAPLYLVYDGQDRGGNSEDIAVLKHLLVDYLSRIRHLDLYINPKLFEEIRSTLSKPAPKLSVWFMGSCSVGENLMESYLDHETMPSLRTFGTHGLCAVPWAKLSGMSTLRELNIRHYHHDANTTLSNVLDALAGIPLLEKLRLTVNAMAVGSIVRAITLKSLALCCVSASTTICSALLQHILTPPNMKVLVSYRRRRIIDRPLLAIPILTKLSGETTLSPPAPLIGFSIFYDQNQDAATLRGWRSLTGFKDSSRCDLGDAAAFELCLPLNNKPLAEFLRPWPLDSVQELHIELSLPRETPELSPSGIVDLAMLSDQMPNITMLMLESWPLPSCVDVLCNPYLAVSGSGFAWPSLDTLLLKWVEFTSDHSYATNDGSRCIAYLRDGLVKRQASGCSMLGRLIIRKCDVAELDLSILQGCYHELIIECGEFLFDDADHLELDW</sequence>
<keyword evidence="2" id="KW-1185">Reference proteome</keyword>
<protein>
    <submittedName>
        <fullName evidence="1">Uncharacterized protein</fullName>
    </submittedName>
</protein>
<evidence type="ECO:0000313" key="1">
    <source>
        <dbReference type="EMBL" id="KAJ3558759.1"/>
    </source>
</evidence>
<gene>
    <name evidence="1" type="ORF">NM688_g734</name>
</gene>
<organism evidence="1 2">
    <name type="scientific">Phlebia brevispora</name>
    <dbReference type="NCBI Taxonomy" id="194682"/>
    <lineage>
        <taxon>Eukaryota</taxon>
        <taxon>Fungi</taxon>
        <taxon>Dikarya</taxon>
        <taxon>Basidiomycota</taxon>
        <taxon>Agaricomycotina</taxon>
        <taxon>Agaricomycetes</taxon>
        <taxon>Polyporales</taxon>
        <taxon>Meruliaceae</taxon>
        <taxon>Phlebia</taxon>
    </lineage>
</organism>
<proteinExistence type="predicted"/>
<dbReference type="Proteomes" id="UP001148662">
    <property type="component" value="Unassembled WGS sequence"/>
</dbReference>
<evidence type="ECO:0000313" key="2">
    <source>
        <dbReference type="Proteomes" id="UP001148662"/>
    </source>
</evidence>